<dbReference type="EMBL" id="CAMAPF010001032">
    <property type="protein sequence ID" value="CAH9141611.1"/>
    <property type="molecule type" value="Genomic_DNA"/>
</dbReference>
<feature type="region of interest" description="Disordered" evidence="1">
    <location>
        <begin position="1"/>
        <end position="25"/>
    </location>
</feature>
<evidence type="ECO:0000256" key="1">
    <source>
        <dbReference type="SAM" id="MobiDB-lite"/>
    </source>
</evidence>
<organism evidence="2 3">
    <name type="scientific">Cuscuta epithymum</name>
    <dbReference type="NCBI Taxonomy" id="186058"/>
    <lineage>
        <taxon>Eukaryota</taxon>
        <taxon>Viridiplantae</taxon>
        <taxon>Streptophyta</taxon>
        <taxon>Embryophyta</taxon>
        <taxon>Tracheophyta</taxon>
        <taxon>Spermatophyta</taxon>
        <taxon>Magnoliopsida</taxon>
        <taxon>eudicotyledons</taxon>
        <taxon>Gunneridae</taxon>
        <taxon>Pentapetalae</taxon>
        <taxon>asterids</taxon>
        <taxon>lamiids</taxon>
        <taxon>Solanales</taxon>
        <taxon>Convolvulaceae</taxon>
        <taxon>Cuscuteae</taxon>
        <taxon>Cuscuta</taxon>
        <taxon>Cuscuta subgen. Cuscuta</taxon>
    </lineage>
</organism>
<reference evidence="2" key="1">
    <citation type="submission" date="2022-07" db="EMBL/GenBank/DDBJ databases">
        <authorList>
            <person name="Macas J."/>
            <person name="Novak P."/>
            <person name="Neumann P."/>
        </authorList>
    </citation>
    <scope>NUCLEOTIDE SEQUENCE</scope>
</reference>
<dbReference type="Proteomes" id="UP001152523">
    <property type="component" value="Unassembled WGS sequence"/>
</dbReference>
<protein>
    <submittedName>
        <fullName evidence="2">Uncharacterized protein</fullName>
    </submittedName>
</protein>
<gene>
    <name evidence="2" type="ORF">CEPIT_LOCUS39254</name>
</gene>
<evidence type="ECO:0000313" key="3">
    <source>
        <dbReference type="Proteomes" id="UP001152523"/>
    </source>
</evidence>
<proteinExistence type="predicted"/>
<evidence type="ECO:0000313" key="2">
    <source>
        <dbReference type="EMBL" id="CAH9141611.1"/>
    </source>
</evidence>
<accession>A0AAV0G110</accession>
<name>A0AAV0G110_9ASTE</name>
<comment type="caution">
    <text evidence="2">The sequence shown here is derived from an EMBL/GenBank/DDBJ whole genome shotgun (WGS) entry which is preliminary data.</text>
</comment>
<sequence length="150" mass="16060">MKFTSRPAAGSEDNPRKFSCSGNNAGFGENAQGKAHFKKQDDLIGVVVFMDQDEDTSKTTTICCLIRGTTTRGKGGSKMAVALQRCVSKHHEETSKTTTMCCLIRGTTSKGPSRGKGGSKMAVALQKCPPKNHQKLGARATGYKPNCGFR</sequence>
<keyword evidence="3" id="KW-1185">Reference proteome</keyword>
<dbReference type="AlphaFoldDB" id="A0AAV0G110"/>